<dbReference type="SUPFAM" id="SSF52166">
    <property type="entry name" value="Ribosomal protein L4"/>
    <property type="match status" value="1"/>
</dbReference>
<keyword evidence="3 5" id="KW-0687">Ribonucleoprotein</keyword>
<evidence type="ECO:0000256" key="1">
    <source>
        <dbReference type="ARBA" id="ARBA00010528"/>
    </source>
</evidence>
<evidence type="ECO:0000256" key="5">
    <source>
        <dbReference type="HAMAP-Rule" id="MF_01328"/>
    </source>
</evidence>
<organism evidence="7">
    <name type="scientific">Thermomicrobium roseum</name>
    <dbReference type="NCBI Taxonomy" id="500"/>
    <lineage>
        <taxon>Bacteria</taxon>
        <taxon>Pseudomonadati</taxon>
        <taxon>Thermomicrobiota</taxon>
        <taxon>Thermomicrobia</taxon>
        <taxon>Thermomicrobiales</taxon>
        <taxon>Thermomicrobiaceae</taxon>
        <taxon>Thermomicrobium</taxon>
    </lineage>
</organism>
<dbReference type="GO" id="GO:0005840">
    <property type="term" value="C:ribosome"/>
    <property type="evidence" value="ECO:0007669"/>
    <property type="project" value="UniProtKB-KW"/>
</dbReference>
<evidence type="ECO:0000256" key="3">
    <source>
        <dbReference type="ARBA" id="ARBA00023274"/>
    </source>
</evidence>
<keyword evidence="5" id="KW-0699">rRNA-binding</keyword>
<comment type="function">
    <text evidence="5">One of the primary rRNA binding proteins, this protein initially binds near the 5'-end of the 23S rRNA. It is important during the early stages of 50S assembly. It makes multiple contacts with different domains of the 23S rRNA in the assembled 50S subunit and ribosome.</text>
</comment>
<dbReference type="Gene3D" id="3.40.1370.10">
    <property type="match status" value="1"/>
</dbReference>
<dbReference type="GO" id="GO:0019843">
    <property type="term" value="F:rRNA binding"/>
    <property type="evidence" value="ECO:0007669"/>
    <property type="project" value="UniProtKB-UniRule"/>
</dbReference>
<evidence type="ECO:0000256" key="4">
    <source>
        <dbReference type="ARBA" id="ARBA00035244"/>
    </source>
</evidence>
<dbReference type="GO" id="GO:0003735">
    <property type="term" value="F:structural constituent of ribosome"/>
    <property type="evidence" value="ECO:0007669"/>
    <property type="project" value="InterPro"/>
</dbReference>
<comment type="subunit">
    <text evidence="5">Part of the 50S ribosomal subunit.</text>
</comment>
<feature type="compositionally biased region" description="Basic and acidic residues" evidence="6">
    <location>
        <begin position="46"/>
        <end position="58"/>
    </location>
</feature>
<evidence type="ECO:0000256" key="6">
    <source>
        <dbReference type="SAM" id="MobiDB-lite"/>
    </source>
</evidence>
<feature type="region of interest" description="Disordered" evidence="6">
    <location>
        <begin position="43"/>
        <end position="100"/>
    </location>
</feature>
<proteinExistence type="inferred from homology"/>
<accession>A0A7C1XCH9</accession>
<keyword evidence="5" id="KW-0694">RNA-binding</keyword>
<dbReference type="AlphaFoldDB" id="A0A7C1XCH9"/>
<comment type="caution">
    <text evidence="7">The sequence shown here is derived from an EMBL/GenBank/DDBJ whole genome shotgun (WGS) entry which is preliminary data.</text>
</comment>
<dbReference type="InterPro" id="IPR023574">
    <property type="entry name" value="Ribosomal_uL4_dom_sf"/>
</dbReference>
<comment type="function">
    <text evidence="5">Forms part of the polypeptide exit tunnel.</text>
</comment>
<keyword evidence="2 5" id="KW-0689">Ribosomal protein</keyword>
<dbReference type="GO" id="GO:1990904">
    <property type="term" value="C:ribonucleoprotein complex"/>
    <property type="evidence" value="ECO:0007669"/>
    <property type="project" value="UniProtKB-KW"/>
</dbReference>
<dbReference type="EMBL" id="DSJL01000002">
    <property type="protein sequence ID" value="HEF64318.1"/>
    <property type="molecule type" value="Genomic_DNA"/>
</dbReference>
<gene>
    <name evidence="5" type="primary">rplD</name>
    <name evidence="7" type="ORF">ENP47_01710</name>
</gene>
<reference evidence="7" key="1">
    <citation type="journal article" date="2020" name="mSystems">
        <title>Genome- and Community-Level Interaction Insights into Carbon Utilization and Element Cycling Functions of Hydrothermarchaeota in Hydrothermal Sediment.</title>
        <authorList>
            <person name="Zhou Z."/>
            <person name="Liu Y."/>
            <person name="Xu W."/>
            <person name="Pan J."/>
            <person name="Luo Z.H."/>
            <person name="Li M."/>
        </authorList>
    </citation>
    <scope>NUCLEOTIDE SEQUENCE [LARGE SCALE GENOMIC DNA]</scope>
    <source>
        <strain evidence="7">SpSt-222</strain>
    </source>
</reference>
<feature type="compositionally biased region" description="Basic residues" evidence="6">
    <location>
        <begin position="59"/>
        <end position="70"/>
    </location>
</feature>
<sequence length="212" mass="23998">MLVPVYDLEGRAVDQIELADSVFNITPNIPVMHQALVRQLANARAGTHDTKTRGEVRGGGRKPWRQKGTGRARQGSIRAPHWKGGGVVWGPHPRSYRQKMPKKMRRLAIRSLLSVKQRENQLVVVRGLNEIEPKTKVMKGVLQRLPLANARSTLIVVDQRRENVRRAAGNLEDVKVLVAHNMNIRDGLKYERMILTPEAIDVIHRLWAQEGV</sequence>
<name>A0A7C1XCH9_THERO</name>
<dbReference type="GO" id="GO:0006412">
    <property type="term" value="P:translation"/>
    <property type="evidence" value="ECO:0007669"/>
    <property type="project" value="UniProtKB-UniRule"/>
</dbReference>
<dbReference type="PANTHER" id="PTHR10746:SF6">
    <property type="entry name" value="LARGE RIBOSOMAL SUBUNIT PROTEIN UL4M"/>
    <property type="match status" value="1"/>
</dbReference>
<protein>
    <recommendedName>
        <fullName evidence="4 5">Large ribosomal subunit protein uL4</fullName>
    </recommendedName>
</protein>
<dbReference type="InterPro" id="IPR002136">
    <property type="entry name" value="Ribosomal_uL4"/>
</dbReference>
<dbReference type="NCBIfam" id="TIGR03953">
    <property type="entry name" value="rplD_bact"/>
    <property type="match status" value="1"/>
</dbReference>
<dbReference type="PANTHER" id="PTHR10746">
    <property type="entry name" value="50S RIBOSOMAL PROTEIN L4"/>
    <property type="match status" value="1"/>
</dbReference>
<dbReference type="Pfam" id="PF00573">
    <property type="entry name" value="Ribosomal_L4"/>
    <property type="match status" value="1"/>
</dbReference>
<dbReference type="InterPro" id="IPR013005">
    <property type="entry name" value="Ribosomal_uL4-like"/>
</dbReference>
<evidence type="ECO:0000256" key="2">
    <source>
        <dbReference type="ARBA" id="ARBA00022980"/>
    </source>
</evidence>
<evidence type="ECO:0000313" key="7">
    <source>
        <dbReference type="EMBL" id="HEF64318.1"/>
    </source>
</evidence>
<comment type="similarity">
    <text evidence="1 5">Belongs to the universal ribosomal protein uL4 family.</text>
</comment>
<dbReference type="HAMAP" id="MF_01328_B">
    <property type="entry name" value="Ribosomal_uL4_B"/>
    <property type="match status" value="1"/>
</dbReference>